<comment type="caution">
    <text evidence="4">The sequence shown here is derived from an EMBL/GenBank/DDBJ whole genome shotgun (WGS) entry which is preliminary data.</text>
</comment>
<dbReference type="SUPFAM" id="SSF55729">
    <property type="entry name" value="Acyl-CoA N-acyltransferases (Nat)"/>
    <property type="match status" value="1"/>
</dbReference>
<evidence type="ECO:0000256" key="2">
    <source>
        <dbReference type="ARBA" id="ARBA00023315"/>
    </source>
</evidence>
<protein>
    <recommendedName>
        <fullName evidence="3">N-acetyltransferase domain-containing protein</fullName>
    </recommendedName>
</protein>
<dbReference type="PROSITE" id="PS51186">
    <property type="entry name" value="GNAT"/>
    <property type="match status" value="1"/>
</dbReference>
<dbReference type="PANTHER" id="PTHR43877">
    <property type="entry name" value="AMINOALKYLPHOSPHONATE N-ACETYLTRANSFERASE-RELATED-RELATED"/>
    <property type="match status" value="1"/>
</dbReference>
<sequence>MCYKLVPEGVCCMEIRYLKEHRQCIPKIAQWFYDEWGDFYPDLTVSDIVNRLEQRTNTDRIPLALVAIEDDTVIGTVSLKQYDMDTRMDYSPWLASLYVEKAHRHRGVSNTLIQAGIDKAIELGIELIYLYTIIPQHKAFYLSRGWEFVETTTYRGRKAVIVKKRLT</sequence>
<dbReference type="AlphaFoldDB" id="A0A0S8GGX9"/>
<name>A0A0S8GGX9_UNCW3</name>
<accession>A0A0S8GGX9</accession>
<proteinExistence type="predicted"/>
<dbReference type="InterPro" id="IPR050832">
    <property type="entry name" value="Bact_Acetyltransf"/>
</dbReference>
<evidence type="ECO:0000256" key="1">
    <source>
        <dbReference type="ARBA" id="ARBA00022679"/>
    </source>
</evidence>
<organism evidence="4 5">
    <name type="scientific">candidate division WOR_3 bacterium SM23_60</name>
    <dbReference type="NCBI Taxonomy" id="1703780"/>
    <lineage>
        <taxon>Bacteria</taxon>
        <taxon>Bacteria division WOR-3</taxon>
    </lineage>
</organism>
<reference evidence="4 5" key="1">
    <citation type="journal article" date="2015" name="Microbiome">
        <title>Genomic resolution of linkages in carbon, nitrogen, and sulfur cycling among widespread estuary sediment bacteria.</title>
        <authorList>
            <person name="Baker B.J."/>
            <person name="Lazar C.S."/>
            <person name="Teske A.P."/>
            <person name="Dick G.J."/>
        </authorList>
    </citation>
    <scope>NUCLEOTIDE SEQUENCE [LARGE SCALE GENOMIC DNA]</scope>
    <source>
        <strain evidence="4">SM23_60</strain>
    </source>
</reference>
<keyword evidence="2" id="KW-0012">Acyltransferase</keyword>
<gene>
    <name evidence="4" type="ORF">AMJ87_05285</name>
</gene>
<evidence type="ECO:0000313" key="5">
    <source>
        <dbReference type="Proteomes" id="UP000051096"/>
    </source>
</evidence>
<dbReference type="GO" id="GO:0016747">
    <property type="term" value="F:acyltransferase activity, transferring groups other than amino-acyl groups"/>
    <property type="evidence" value="ECO:0007669"/>
    <property type="project" value="InterPro"/>
</dbReference>
<keyword evidence="1" id="KW-0808">Transferase</keyword>
<dbReference type="CDD" id="cd04301">
    <property type="entry name" value="NAT_SF"/>
    <property type="match status" value="1"/>
</dbReference>
<dbReference type="Pfam" id="PF00583">
    <property type="entry name" value="Acetyltransf_1"/>
    <property type="match status" value="1"/>
</dbReference>
<dbReference type="InterPro" id="IPR016181">
    <property type="entry name" value="Acyl_CoA_acyltransferase"/>
</dbReference>
<feature type="domain" description="N-acetyltransferase" evidence="3">
    <location>
        <begin position="13"/>
        <end position="167"/>
    </location>
</feature>
<evidence type="ECO:0000259" key="3">
    <source>
        <dbReference type="PROSITE" id="PS51186"/>
    </source>
</evidence>
<dbReference type="Gene3D" id="3.40.630.30">
    <property type="match status" value="1"/>
</dbReference>
<dbReference type="Proteomes" id="UP000051096">
    <property type="component" value="Unassembled WGS sequence"/>
</dbReference>
<dbReference type="EMBL" id="LJUO01000037">
    <property type="protein sequence ID" value="KPK72239.1"/>
    <property type="molecule type" value="Genomic_DNA"/>
</dbReference>
<dbReference type="InterPro" id="IPR000182">
    <property type="entry name" value="GNAT_dom"/>
</dbReference>
<evidence type="ECO:0000313" key="4">
    <source>
        <dbReference type="EMBL" id="KPK72239.1"/>
    </source>
</evidence>